<sequence length="74" mass="8552">MYVGRDMTALSMISKSEWKDSELAFFHHSLQQMTPYLNAEGQSIHQQIIKEIEARGGLQRHEADYTHGTHVSYD</sequence>
<dbReference type="HOGENOM" id="CLU_184225_0_0_9"/>
<organism evidence="1 2">
    <name type="scientific">Priestia megaterium (strain ATCC 14581 / DSM 32 / CCUG 1817 / JCM 2506 / NBRC 15308 / NCIMB 9376 / NCTC 10342 / NRRL B-14308 / VKM B-512 / Ford 19)</name>
    <name type="common">Bacillus megaterium</name>
    <dbReference type="NCBI Taxonomy" id="1348623"/>
    <lineage>
        <taxon>Bacteria</taxon>
        <taxon>Bacillati</taxon>
        <taxon>Bacillota</taxon>
        <taxon>Bacilli</taxon>
        <taxon>Bacillales</taxon>
        <taxon>Bacillaceae</taxon>
        <taxon>Priestia</taxon>
    </lineage>
</organism>
<dbReference type="RefSeq" id="WP_014461827.1">
    <property type="nucleotide sequence ID" value="NZ_BCVB01000013.1"/>
</dbReference>
<gene>
    <name evidence="1" type="ORF">BG04_2694</name>
</gene>
<dbReference type="Proteomes" id="UP000031829">
    <property type="component" value="Chromosome"/>
</dbReference>
<reference evidence="1 2" key="1">
    <citation type="journal article" date="2015" name="Genome Announc.">
        <title>Complete genome sequences for 35 biothreat assay-relevant bacillus species.</title>
        <authorList>
            <person name="Johnson S.L."/>
            <person name="Daligault H.E."/>
            <person name="Davenport K.W."/>
            <person name="Jaissle J."/>
            <person name="Frey K.G."/>
            <person name="Ladner J.T."/>
            <person name="Broomall S.M."/>
            <person name="Bishop-Lilly K.A."/>
            <person name="Bruce D.C."/>
            <person name="Gibbons H.S."/>
            <person name="Coyne S.R."/>
            <person name="Lo C.C."/>
            <person name="Meincke L."/>
            <person name="Munk A.C."/>
            <person name="Koroleva G.I."/>
            <person name="Rosenzweig C.N."/>
            <person name="Palacios G.F."/>
            <person name="Redden C.L."/>
            <person name="Minogue T.D."/>
            <person name="Chain P.S."/>
        </authorList>
    </citation>
    <scope>NUCLEOTIDE SEQUENCE [LARGE SCALE GENOMIC DNA]</scope>
    <source>
        <strain evidence="2">ATCC 14581 / DSM 32 / JCM 2506 / NBRC 15308 / NCIMB 9376 / NCTC 10342 / NRRL B-14308 / VKM B-512</strain>
    </source>
</reference>
<evidence type="ECO:0000313" key="1">
    <source>
        <dbReference type="EMBL" id="AJI20388.1"/>
    </source>
</evidence>
<accession>A0A0B6AIH5</accession>
<proteinExistence type="predicted"/>
<dbReference type="GeneID" id="93640764"/>
<dbReference type="AlphaFoldDB" id="A0A0B6AIH5"/>
<evidence type="ECO:0008006" key="3">
    <source>
        <dbReference type="Google" id="ProtNLM"/>
    </source>
</evidence>
<name>A0A0B6AIH5_PRIM2</name>
<evidence type="ECO:0000313" key="2">
    <source>
        <dbReference type="Proteomes" id="UP000031829"/>
    </source>
</evidence>
<dbReference type="KEGG" id="bmeg:BG04_2694"/>
<protein>
    <recommendedName>
        <fullName evidence="3">Cytosolic protein</fullName>
    </recommendedName>
</protein>
<dbReference type="EMBL" id="CP009920">
    <property type="protein sequence ID" value="AJI20388.1"/>
    <property type="molecule type" value="Genomic_DNA"/>
</dbReference>